<dbReference type="InterPro" id="IPR017853">
    <property type="entry name" value="GH"/>
</dbReference>
<keyword evidence="6" id="KW-0732">Signal</keyword>
<reference evidence="7" key="1">
    <citation type="submission" date="2017-08" db="EMBL/GenBank/DDBJ databases">
        <authorList>
            <person name="Polle J.E."/>
            <person name="Barry K."/>
            <person name="Cushman J."/>
            <person name="Schmutz J."/>
            <person name="Tran D."/>
            <person name="Hathwaick L.T."/>
            <person name="Yim W.C."/>
            <person name="Jenkins J."/>
            <person name="Mckie-Krisberg Z.M."/>
            <person name="Prochnik S."/>
            <person name="Lindquist E."/>
            <person name="Dockter R.B."/>
            <person name="Adam C."/>
            <person name="Molina H."/>
            <person name="Bunkerborg J."/>
            <person name="Jin E."/>
            <person name="Buchheim M."/>
            <person name="Magnuson J."/>
        </authorList>
    </citation>
    <scope>NUCLEOTIDE SEQUENCE</scope>
    <source>
        <strain evidence="7">CCAP 19/18</strain>
    </source>
</reference>
<evidence type="ECO:0000256" key="4">
    <source>
        <dbReference type="RuleBase" id="RU361168"/>
    </source>
</evidence>
<comment type="caution">
    <text evidence="7">The sequence shown here is derived from an EMBL/GenBank/DDBJ whole genome shotgun (WGS) entry which is preliminary data.</text>
</comment>
<keyword evidence="2 4" id="KW-0378">Hydrolase</keyword>
<dbReference type="PRINTS" id="PR00740">
    <property type="entry name" value="GLHYDRLASE27"/>
</dbReference>
<dbReference type="PROSITE" id="PS00512">
    <property type="entry name" value="ALPHA_GALACTOSIDASE"/>
    <property type="match status" value="1"/>
</dbReference>
<keyword evidence="5" id="KW-1133">Transmembrane helix</keyword>
<dbReference type="EC" id="3.2.1.22" evidence="4"/>
<dbReference type="EMBL" id="MU070307">
    <property type="protein sequence ID" value="KAF5828409.1"/>
    <property type="molecule type" value="Genomic_DNA"/>
</dbReference>
<evidence type="ECO:0000256" key="5">
    <source>
        <dbReference type="SAM" id="Phobius"/>
    </source>
</evidence>
<evidence type="ECO:0000313" key="7">
    <source>
        <dbReference type="EMBL" id="KAF5828409.1"/>
    </source>
</evidence>
<dbReference type="Gene3D" id="3.20.20.70">
    <property type="entry name" value="Aldolase class I"/>
    <property type="match status" value="1"/>
</dbReference>
<sequence length="444" mass="49188">MRLQRTATVSALLFCTVLFRFCYGINNGVGRTPAMGWNSWNRFRCEIDEQLIKEVADVMVSSGLRDAGYKYVNIDDCWQWRRDASGSIVPDSRRFPSGMKALADYVHSKGLLFGLYSDTGEKTCEGYPGSWGHEQQDANTYASWGVDYLKYDFCYMENSQEPVEESYARMSRALNATGRPILFSLCSWGTGKPWLWGNKVGNSWRTDADLFAVWDSAAAARLKLPVMLKPVTRALEVVEPLSEYAGPGGFNDPDMLVVGLEGMSPFGVVQDCPDHIPGCAPGQFISRERWGVLGHAALLMLRVMELHDPRTVGLTDELKLQVSQLSADLTHAHTQLAMLTSKIQQTEGVAEQLAAASAQQAARAQQHRLLEQNGGQQEGSSVGNREQKMVNGEVVWDEARMGAAVWSTWPGMLLLACNAAMLVVLLTSQFKRPRVGPKPESHSR</sequence>
<dbReference type="InterPro" id="IPR002241">
    <property type="entry name" value="Glyco_hydro_27"/>
</dbReference>
<dbReference type="GO" id="GO:0016787">
    <property type="term" value="F:hydrolase activity"/>
    <property type="evidence" value="ECO:0007669"/>
    <property type="project" value="UniProtKB-KW"/>
</dbReference>
<evidence type="ECO:0000256" key="2">
    <source>
        <dbReference type="ARBA" id="ARBA00022801"/>
    </source>
</evidence>
<keyword evidence="4" id="KW-1015">Disulfide bond</keyword>
<feature type="chain" id="PRO_5045241820" description="Alpha-galactosidase" evidence="6">
    <location>
        <begin position="25"/>
        <end position="444"/>
    </location>
</feature>
<keyword evidence="5" id="KW-0812">Transmembrane</keyword>
<dbReference type="PANTHER" id="PTHR11452">
    <property type="entry name" value="ALPHA-GALACTOSIDASE/ALPHA-N-ACETYLGALACTOSAMINIDASE"/>
    <property type="match status" value="1"/>
</dbReference>
<name>A0ABQ7G1C4_DUNSA</name>
<gene>
    <name evidence="7" type="ORF">DUNSADRAFT_17659</name>
</gene>
<protein>
    <recommendedName>
        <fullName evidence="4">Alpha-galactosidase</fullName>
        <ecNumber evidence="4">3.2.1.22</ecNumber>
    </recommendedName>
    <alternativeName>
        <fullName evidence="4">Melibiase</fullName>
    </alternativeName>
</protein>
<dbReference type="CDD" id="cd14792">
    <property type="entry name" value="GH27"/>
    <property type="match status" value="1"/>
</dbReference>
<comment type="catalytic activity">
    <reaction evidence="4">
        <text>Hydrolysis of terminal, non-reducing alpha-D-galactose residues in alpha-D-galactosides, including galactose oligosaccharides, galactomannans and galactolipids.</text>
        <dbReference type="EC" id="3.2.1.22"/>
    </reaction>
</comment>
<accession>A0ABQ7G1C4</accession>
<evidence type="ECO:0000256" key="1">
    <source>
        <dbReference type="ARBA" id="ARBA00009743"/>
    </source>
</evidence>
<dbReference type="Proteomes" id="UP000815325">
    <property type="component" value="Unassembled WGS sequence"/>
</dbReference>
<feature type="transmembrane region" description="Helical" evidence="5">
    <location>
        <begin position="409"/>
        <end position="428"/>
    </location>
</feature>
<keyword evidence="8" id="KW-1185">Reference proteome</keyword>
<feature type="signal peptide" evidence="6">
    <location>
        <begin position="1"/>
        <end position="24"/>
    </location>
</feature>
<dbReference type="InterPro" id="IPR013785">
    <property type="entry name" value="Aldolase_TIM"/>
</dbReference>
<evidence type="ECO:0000313" key="8">
    <source>
        <dbReference type="Proteomes" id="UP000815325"/>
    </source>
</evidence>
<organism evidence="7 8">
    <name type="scientific">Dunaliella salina</name>
    <name type="common">Green alga</name>
    <name type="synonym">Protococcus salinus</name>
    <dbReference type="NCBI Taxonomy" id="3046"/>
    <lineage>
        <taxon>Eukaryota</taxon>
        <taxon>Viridiplantae</taxon>
        <taxon>Chlorophyta</taxon>
        <taxon>core chlorophytes</taxon>
        <taxon>Chlorophyceae</taxon>
        <taxon>CS clade</taxon>
        <taxon>Chlamydomonadales</taxon>
        <taxon>Dunaliellaceae</taxon>
        <taxon>Dunaliella</taxon>
    </lineage>
</organism>
<comment type="similarity">
    <text evidence="1 4">Belongs to the glycosyl hydrolase 27 family.</text>
</comment>
<evidence type="ECO:0000256" key="3">
    <source>
        <dbReference type="ARBA" id="ARBA00023295"/>
    </source>
</evidence>
<dbReference type="InterPro" id="IPR000111">
    <property type="entry name" value="Glyco_hydro_27/36_CS"/>
</dbReference>
<dbReference type="SUPFAM" id="SSF51445">
    <property type="entry name" value="(Trans)glycosidases"/>
    <property type="match status" value="1"/>
</dbReference>
<dbReference type="PANTHER" id="PTHR11452:SF75">
    <property type="entry name" value="ALPHA-GALACTOSIDASE MEL1"/>
    <property type="match status" value="1"/>
</dbReference>
<proteinExistence type="inferred from homology"/>
<evidence type="ECO:0000256" key="6">
    <source>
        <dbReference type="SAM" id="SignalP"/>
    </source>
</evidence>
<keyword evidence="3 4" id="KW-0326">Glycosidase</keyword>
<keyword evidence="5" id="KW-0472">Membrane</keyword>
<dbReference type="Pfam" id="PF16499">
    <property type="entry name" value="Melibiase_2"/>
    <property type="match status" value="1"/>
</dbReference>